<keyword evidence="3" id="KW-0614">Plasmid</keyword>
<feature type="compositionally biased region" description="Polar residues" evidence="1">
    <location>
        <begin position="1"/>
        <end position="16"/>
    </location>
</feature>
<reference evidence="3" key="3">
    <citation type="submission" date="2022-09" db="EMBL/GenBank/DDBJ databases">
        <title>Australian commercial rhizobial inoculants.</title>
        <authorList>
            <person name="Kohlmeier M.G."/>
            <person name="O'Hara G.W."/>
            <person name="Colombi E."/>
            <person name="Ramsay J.P."/>
            <person name="Terpolilli J."/>
        </authorList>
    </citation>
    <scope>NUCLEOTIDE SEQUENCE</scope>
    <source>
        <strain evidence="3">WSM1592</strain>
        <plasmid evidence="3">pWSM1592_1</plasmid>
    </source>
</reference>
<proteinExistence type="predicted"/>
<evidence type="ECO:0000313" key="2">
    <source>
        <dbReference type="EMBL" id="PKA38857.1"/>
    </source>
</evidence>
<evidence type="ECO:0000256" key="1">
    <source>
        <dbReference type="SAM" id="MobiDB-lite"/>
    </source>
</evidence>
<dbReference type="AlphaFoldDB" id="A0A2N0CYE3"/>
<dbReference type="STRING" id="1041146.GCA_000427985_04642"/>
<organism evidence="2 4">
    <name type="scientific">Rhizobium sullae</name>
    <name type="common">Rhizobium hedysari</name>
    <dbReference type="NCBI Taxonomy" id="50338"/>
    <lineage>
        <taxon>Bacteria</taxon>
        <taxon>Pseudomonadati</taxon>
        <taxon>Pseudomonadota</taxon>
        <taxon>Alphaproteobacteria</taxon>
        <taxon>Hyphomicrobiales</taxon>
        <taxon>Rhizobiaceae</taxon>
        <taxon>Rhizobium/Agrobacterium group</taxon>
        <taxon>Rhizobium</taxon>
    </lineage>
</organism>
<evidence type="ECO:0000313" key="4">
    <source>
        <dbReference type="Proteomes" id="UP000232164"/>
    </source>
</evidence>
<geneLocation type="plasmid" evidence="3 5">
    <name>pWSM1592_1</name>
</geneLocation>
<dbReference type="EMBL" id="PIQN01000039">
    <property type="protein sequence ID" value="PKA38857.1"/>
    <property type="molecule type" value="Genomic_DNA"/>
</dbReference>
<keyword evidence="5" id="KW-1185">Reference proteome</keyword>
<dbReference type="Proteomes" id="UP000232164">
    <property type="component" value="Unassembled WGS sequence"/>
</dbReference>
<protein>
    <submittedName>
        <fullName evidence="2">Uncharacterized protein</fullName>
    </submittedName>
</protein>
<sequence>MTDTHSSSSVGATASPQHRDERRIGEFLASHGGPFYQLQVQLKLLKENSLRAAPRAALFVALAWGKHAQS</sequence>
<dbReference type="Proteomes" id="UP001060123">
    <property type="component" value="Plasmid pWSM1592_1"/>
</dbReference>
<reference evidence="2 4" key="1">
    <citation type="submission" date="2017-11" db="EMBL/GenBank/DDBJ databases">
        <authorList>
            <person name="Han C.G."/>
        </authorList>
    </citation>
    <scope>NUCLEOTIDE SEQUENCE [LARGE SCALE GENOMIC DNA]</scope>
    <source>
        <strain evidence="2 4">HCNT1</strain>
    </source>
</reference>
<feature type="region of interest" description="Disordered" evidence="1">
    <location>
        <begin position="1"/>
        <end position="24"/>
    </location>
</feature>
<dbReference type="RefSeq" id="WP_027512996.1">
    <property type="nucleotide sequence ID" value="NZ_CP104144.1"/>
</dbReference>
<evidence type="ECO:0000313" key="3">
    <source>
        <dbReference type="EMBL" id="UWU16865.1"/>
    </source>
</evidence>
<gene>
    <name evidence="2" type="ORF">CWR43_36005</name>
    <name evidence="3" type="ORF">N2599_29010</name>
</gene>
<dbReference type="OrthoDB" id="5493434at2"/>
<reference evidence="2 4" key="2">
    <citation type="submission" date="2017-12" db="EMBL/GenBank/DDBJ databases">
        <title>Genome sequence of Rhizobium sullae HCNT1 isolated from Sulla coronaria nodules and featuring peculiar denitrification phenotypes.</title>
        <authorList>
            <person name="De Diego-Diaz B."/>
            <person name="Treu L."/>
            <person name="Campanaro S."/>
            <person name="Da Silva Duarte V."/>
            <person name="Basaglia M."/>
            <person name="Favaro L."/>
            <person name="Casella S."/>
            <person name="Squartini A."/>
        </authorList>
    </citation>
    <scope>NUCLEOTIDE SEQUENCE [LARGE SCALE GENOMIC DNA]</scope>
    <source>
        <strain evidence="2 4">HCNT1</strain>
    </source>
</reference>
<accession>A0A2N0CYE3</accession>
<name>A0A2N0CYE3_RHISU</name>
<evidence type="ECO:0000313" key="5">
    <source>
        <dbReference type="Proteomes" id="UP001060123"/>
    </source>
</evidence>
<dbReference type="EMBL" id="CP104144">
    <property type="protein sequence ID" value="UWU16865.1"/>
    <property type="molecule type" value="Genomic_DNA"/>
</dbReference>